<organism evidence="3 4">
    <name type="scientific">Nocardia suismassiliense</name>
    <dbReference type="NCBI Taxonomy" id="2077092"/>
    <lineage>
        <taxon>Bacteria</taxon>
        <taxon>Bacillati</taxon>
        <taxon>Actinomycetota</taxon>
        <taxon>Actinomycetes</taxon>
        <taxon>Mycobacteriales</taxon>
        <taxon>Nocardiaceae</taxon>
        <taxon>Nocardia</taxon>
    </lineage>
</organism>
<keyword evidence="3" id="KW-0378">Hydrolase</keyword>
<sequence length="320" mass="34295">MKPTRTLWLTFATIAATAALVTSSAVSASADPPAEQPRHSFAEYQGIPISIYEYGPSADEAPTLVTTGGWPGDSTIFETAARKLATKYHVVRYDQRGEGLSGHNTTDELNSLENLADEFGAVIDKTAPGKHVHVFTEGWGSFLTSEYQFRHPGRIASLSAIGAPSLDLAHYALVESGRDPAEFVKNMPNIVWYGALSTPALPELMAASGFDEAFFGAGVASAGDPPVTMSKEDMVASVSRYRASLPTRLGYAPAYSFLEVPIMQVFQSPDDSPAMITGLAGHTNNLWLTEIEGSHTNFAAKSWPLVSAELDKAIAATEHR</sequence>
<feature type="domain" description="AB hydrolase-1" evidence="2">
    <location>
        <begin position="62"/>
        <end position="168"/>
    </location>
</feature>
<keyword evidence="4" id="KW-1185">Reference proteome</keyword>
<evidence type="ECO:0000259" key="2">
    <source>
        <dbReference type="Pfam" id="PF00561"/>
    </source>
</evidence>
<dbReference type="Pfam" id="PF00561">
    <property type="entry name" value="Abhydrolase_1"/>
    <property type="match status" value="1"/>
</dbReference>
<evidence type="ECO:0000313" key="4">
    <source>
        <dbReference type="Proteomes" id="UP001601948"/>
    </source>
</evidence>
<dbReference type="GO" id="GO:0016787">
    <property type="term" value="F:hydrolase activity"/>
    <property type="evidence" value="ECO:0007669"/>
    <property type="project" value="UniProtKB-KW"/>
</dbReference>
<dbReference type="EMBL" id="JBIAPI010000016">
    <property type="protein sequence ID" value="MFF3228882.1"/>
    <property type="molecule type" value="Genomic_DNA"/>
</dbReference>
<keyword evidence="1" id="KW-0732">Signal</keyword>
<reference evidence="3 4" key="1">
    <citation type="submission" date="2024-10" db="EMBL/GenBank/DDBJ databases">
        <title>The Natural Products Discovery Center: Release of the First 8490 Sequenced Strains for Exploring Actinobacteria Biosynthetic Diversity.</title>
        <authorList>
            <person name="Kalkreuter E."/>
            <person name="Kautsar S.A."/>
            <person name="Yang D."/>
            <person name="Bader C.D."/>
            <person name="Teijaro C.N."/>
            <person name="Fluegel L."/>
            <person name="Davis C.M."/>
            <person name="Simpson J.R."/>
            <person name="Lauterbach L."/>
            <person name="Steele A.D."/>
            <person name="Gui C."/>
            <person name="Meng S."/>
            <person name="Li G."/>
            <person name="Viehrig K."/>
            <person name="Ye F."/>
            <person name="Su P."/>
            <person name="Kiefer A.F."/>
            <person name="Nichols A."/>
            <person name="Cepeda A.J."/>
            <person name="Yan W."/>
            <person name="Fan B."/>
            <person name="Jiang Y."/>
            <person name="Adhikari A."/>
            <person name="Zheng C.-J."/>
            <person name="Schuster L."/>
            <person name="Cowan T.M."/>
            <person name="Smanski M.J."/>
            <person name="Chevrette M.G."/>
            <person name="De Carvalho L.P.S."/>
            <person name="Shen B."/>
        </authorList>
    </citation>
    <scope>NUCLEOTIDE SEQUENCE [LARGE SCALE GENOMIC DNA]</scope>
    <source>
        <strain evidence="3 4">NPDC003040</strain>
    </source>
</reference>
<dbReference type="Proteomes" id="UP001601948">
    <property type="component" value="Unassembled WGS sequence"/>
</dbReference>
<proteinExistence type="predicted"/>
<comment type="caution">
    <text evidence="3">The sequence shown here is derived from an EMBL/GenBank/DDBJ whole genome shotgun (WGS) entry which is preliminary data.</text>
</comment>
<name>A0ABW6R5T2_9NOCA</name>
<evidence type="ECO:0000256" key="1">
    <source>
        <dbReference type="SAM" id="SignalP"/>
    </source>
</evidence>
<accession>A0ABW6R5T2</accession>
<feature type="chain" id="PRO_5047345475" evidence="1">
    <location>
        <begin position="31"/>
        <end position="320"/>
    </location>
</feature>
<dbReference type="SUPFAM" id="SSF53474">
    <property type="entry name" value="alpha/beta-Hydrolases"/>
    <property type="match status" value="1"/>
</dbReference>
<evidence type="ECO:0000313" key="3">
    <source>
        <dbReference type="EMBL" id="MFF3228882.1"/>
    </source>
</evidence>
<dbReference type="InterPro" id="IPR000073">
    <property type="entry name" value="AB_hydrolase_1"/>
</dbReference>
<dbReference type="RefSeq" id="WP_387726035.1">
    <property type="nucleotide sequence ID" value="NZ_JBIAPI010000016.1"/>
</dbReference>
<gene>
    <name evidence="3" type="ORF">ACFYV7_39245</name>
</gene>
<protein>
    <submittedName>
        <fullName evidence="3">Alpha/beta fold hydrolase</fullName>
    </submittedName>
</protein>
<dbReference type="InterPro" id="IPR029058">
    <property type="entry name" value="AB_hydrolase_fold"/>
</dbReference>
<feature type="signal peptide" evidence="1">
    <location>
        <begin position="1"/>
        <end position="30"/>
    </location>
</feature>
<dbReference type="Gene3D" id="3.40.50.1820">
    <property type="entry name" value="alpha/beta hydrolase"/>
    <property type="match status" value="1"/>
</dbReference>